<dbReference type="Proteomes" id="UP000494363">
    <property type="component" value="Unassembled WGS sequence"/>
</dbReference>
<protein>
    <submittedName>
        <fullName evidence="1">Uncharacterized protein</fullName>
    </submittedName>
</protein>
<evidence type="ECO:0000313" key="1">
    <source>
        <dbReference type="EMBL" id="CAB3756467.1"/>
    </source>
</evidence>
<name>A0A6J5DS80_9BURK</name>
<proteinExistence type="predicted"/>
<dbReference type="EMBL" id="CADIKH010000011">
    <property type="protein sequence ID" value="CAB3756467.1"/>
    <property type="molecule type" value="Genomic_DNA"/>
</dbReference>
<dbReference type="AlphaFoldDB" id="A0A6J5DS80"/>
<organism evidence="1 2">
    <name type="scientific">Paraburkholderia humisilvae</name>
    <dbReference type="NCBI Taxonomy" id="627669"/>
    <lineage>
        <taxon>Bacteria</taxon>
        <taxon>Pseudomonadati</taxon>
        <taxon>Pseudomonadota</taxon>
        <taxon>Betaproteobacteria</taxon>
        <taxon>Burkholderiales</taxon>
        <taxon>Burkholderiaceae</taxon>
        <taxon>Paraburkholderia</taxon>
    </lineage>
</organism>
<gene>
    <name evidence="1" type="ORF">LMG29542_02873</name>
</gene>
<sequence length="75" mass="8388">MRPFARTMSEPSFRARRVACAPVPLDEQAYARAPIVGEAAASDHLHLADHAPIAFERARRDTRHVQRRVQVDVAA</sequence>
<keyword evidence="2" id="KW-1185">Reference proteome</keyword>
<evidence type="ECO:0000313" key="2">
    <source>
        <dbReference type="Proteomes" id="UP000494363"/>
    </source>
</evidence>
<reference evidence="1 2" key="1">
    <citation type="submission" date="2020-04" db="EMBL/GenBank/DDBJ databases">
        <authorList>
            <person name="De Canck E."/>
        </authorList>
    </citation>
    <scope>NUCLEOTIDE SEQUENCE [LARGE SCALE GENOMIC DNA]</scope>
    <source>
        <strain evidence="1 2">LMG 29542</strain>
    </source>
</reference>
<accession>A0A6J5DS80</accession>